<feature type="domain" description="Tyr recombinase" evidence="6">
    <location>
        <begin position="165"/>
        <end position="345"/>
    </location>
</feature>
<evidence type="ECO:0000259" key="7">
    <source>
        <dbReference type="PROSITE" id="PS51900"/>
    </source>
</evidence>
<dbReference type="Pfam" id="PF24624">
    <property type="entry name" value="Int_N"/>
    <property type="match status" value="1"/>
</dbReference>
<dbReference type="InterPro" id="IPR044068">
    <property type="entry name" value="CB"/>
</dbReference>
<dbReference type="SUPFAM" id="SSF56349">
    <property type="entry name" value="DNA breaking-rejoining enzymes"/>
    <property type="match status" value="1"/>
</dbReference>
<dbReference type="InterPro" id="IPR057084">
    <property type="entry name" value="Int_N"/>
</dbReference>
<dbReference type="PROSITE" id="PS51900">
    <property type="entry name" value="CB"/>
    <property type="match status" value="1"/>
</dbReference>
<dbReference type="AlphaFoldDB" id="A0AA35V5E9"/>
<proteinExistence type="inferred from homology"/>
<dbReference type="Pfam" id="PF00589">
    <property type="entry name" value="Phage_integrase"/>
    <property type="match status" value="1"/>
</dbReference>
<keyword evidence="3 5" id="KW-0238">DNA-binding</keyword>
<dbReference type="PANTHER" id="PTHR30349:SF64">
    <property type="entry name" value="PROPHAGE INTEGRASE INTD-RELATED"/>
    <property type="match status" value="1"/>
</dbReference>
<evidence type="ECO:0000256" key="2">
    <source>
        <dbReference type="ARBA" id="ARBA00022908"/>
    </source>
</evidence>
<name>A0AA35V5E9_METCP</name>
<evidence type="ECO:0000259" key="6">
    <source>
        <dbReference type="PROSITE" id="PS51898"/>
    </source>
</evidence>
<evidence type="ECO:0000256" key="4">
    <source>
        <dbReference type="ARBA" id="ARBA00023172"/>
    </source>
</evidence>
<dbReference type="CDD" id="cd00796">
    <property type="entry name" value="INT_Rci_Hp1_C"/>
    <property type="match status" value="1"/>
</dbReference>
<evidence type="ECO:0000313" key="9">
    <source>
        <dbReference type="Proteomes" id="UP001158598"/>
    </source>
</evidence>
<dbReference type="RefSeq" id="WP_017365761.1">
    <property type="nucleotide sequence ID" value="NZ_OX458332.1"/>
</dbReference>
<dbReference type="Gene3D" id="1.10.150.130">
    <property type="match status" value="1"/>
</dbReference>
<dbReference type="GO" id="GO:0003677">
    <property type="term" value="F:DNA binding"/>
    <property type="evidence" value="ECO:0007669"/>
    <property type="project" value="UniProtKB-UniRule"/>
</dbReference>
<gene>
    <name evidence="8" type="ORF">MCNOR_1608</name>
</gene>
<dbReference type="InterPro" id="IPR010998">
    <property type="entry name" value="Integrase_recombinase_N"/>
</dbReference>
<dbReference type="InterPro" id="IPR002104">
    <property type="entry name" value="Integrase_catalytic"/>
</dbReference>
<evidence type="ECO:0000256" key="3">
    <source>
        <dbReference type="ARBA" id="ARBA00023125"/>
    </source>
</evidence>
<evidence type="ECO:0000256" key="5">
    <source>
        <dbReference type="PROSITE-ProRule" id="PRU01248"/>
    </source>
</evidence>
<dbReference type="GO" id="GO:0006310">
    <property type="term" value="P:DNA recombination"/>
    <property type="evidence" value="ECO:0007669"/>
    <property type="project" value="UniProtKB-KW"/>
</dbReference>
<reference evidence="8" key="1">
    <citation type="submission" date="2023-03" db="EMBL/GenBank/DDBJ databases">
        <authorList>
            <person name="Pearce D."/>
        </authorList>
    </citation>
    <scope>NUCLEOTIDE SEQUENCE</scope>
    <source>
        <strain evidence="8">Mc</strain>
    </source>
</reference>
<evidence type="ECO:0000256" key="1">
    <source>
        <dbReference type="ARBA" id="ARBA00008857"/>
    </source>
</evidence>
<dbReference type="InterPro" id="IPR013762">
    <property type="entry name" value="Integrase-like_cat_sf"/>
</dbReference>
<dbReference type="GO" id="GO:0015074">
    <property type="term" value="P:DNA integration"/>
    <property type="evidence" value="ECO:0007669"/>
    <property type="project" value="UniProtKB-KW"/>
</dbReference>
<comment type="similarity">
    <text evidence="1">Belongs to the 'phage' integrase family.</text>
</comment>
<dbReference type="InterPro" id="IPR050090">
    <property type="entry name" value="Tyrosine_recombinase_XerCD"/>
</dbReference>
<keyword evidence="2" id="KW-0229">DNA integration</keyword>
<dbReference type="PROSITE" id="PS51898">
    <property type="entry name" value="TYR_RECOMBINASE"/>
    <property type="match status" value="1"/>
</dbReference>
<organism evidence="8 9">
    <name type="scientific">Methylococcus capsulatus</name>
    <dbReference type="NCBI Taxonomy" id="414"/>
    <lineage>
        <taxon>Bacteria</taxon>
        <taxon>Pseudomonadati</taxon>
        <taxon>Pseudomonadota</taxon>
        <taxon>Gammaproteobacteria</taxon>
        <taxon>Methylococcales</taxon>
        <taxon>Methylococcaceae</taxon>
        <taxon>Methylococcus</taxon>
    </lineage>
</organism>
<dbReference type="Gene3D" id="1.10.443.10">
    <property type="entry name" value="Intergrase catalytic core"/>
    <property type="match status" value="1"/>
</dbReference>
<sequence length="367" mass="41962">MAKRTDRDGLRKRKGSPYWWASYTDASGTRTRRSTGTADFKEAEALLAKWKLEVYKEKQWDEKPSHTFDELMLEYLREHENKRSIDRDRSSLKRLYPFFTEKALDTLTGLDVREYVKRRQGDGVKPATINREIGLLSAALNWARRELEWDVPNPVEGRKQKEPEGRSRWLTKAEAEALLHAAEQVARAPHLLDFIRLALNTGMRRGEMLELEWSRVDLHRSLVYLEGQHQKNGKAGSVPLNGEARAALIRRASFRAQYCPDSPWVFCDKEGQRIASVKTSFAAAVQKAGLQDVHPHDLRRTCGSWLVQAGRPIHEVSALLRHSDIRVTDRVYAHLAPENLRAAVQALEGNTAQSGHTDRREKVGNAR</sequence>
<dbReference type="InterPro" id="IPR011010">
    <property type="entry name" value="DNA_brk_join_enz"/>
</dbReference>
<dbReference type="PANTHER" id="PTHR30349">
    <property type="entry name" value="PHAGE INTEGRASE-RELATED"/>
    <property type="match status" value="1"/>
</dbReference>
<dbReference type="EMBL" id="OX458332">
    <property type="protein sequence ID" value="CAI8803153.1"/>
    <property type="molecule type" value="Genomic_DNA"/>
</dbReference>
<keyword evidence="4" id="KW-0233">DNA recombination</keyword>
<accession>A0AA35V5E9</accession>
<feature type="domain" description="Core-binding (CB)" evidence="7">
    <location>
        <begin position="66"/>
        <end position="144"/>
    </location>
</feature>
<protein>
    <submittedName>
        <fullName evidence="8">Integrase</fullName>
    </submittedName>
</protein>
<evidence type="ECO:0000313" key="8">
    <source>
        <dbReference type="EMBL" id="CAI8803153.1"/>
    </source>
</evidence>
<dbReference type="Proteomes" id="UP001158598">
    <property type="component" value="Chromosome"/>
</dbReference>